<keyword evidence="1" id="KW-0472">Membrane</keyword>
<accession>A0A7S0GGB4</accession>
<feature type="transmembrane region" description="Helical" evidence="1">
    <location>
        <begin position="50"/>
        <end position="69"/>
    </location>
</feature>
<name>A0A7S0GGB4_9STRA</name>
<gene>
    <name evidence="2" type="ORF">PINE0816_LOCUS12315</name>
</gene>
<dbReference type="AlphaFoldDB" id="A0A7S0GGB4"/>
<evidence type="ECO:0000313" key="2">
    <source>
        <dbReference type="EMBL" id="CAD8416180.1"/>
    </source>
</evidence>
<organism evidence="2">
    <name type="scientific">Proboscia inermis</name>
    <dbReference type="NCBI Taxonomy" id="420281"/>
    <lineage>
        <taxon>Eukaryota</taxon>
        <taxon>Sar</taxon>
        <taxon>Stramenopiles</taxon>
        <taxon>Ochrophyta</taxon>
        <taxon>Bacillariophyta</taxon>
        <taxon>Coscinodiscophyceae</taxon>
        <taxon>Rhizosoleniophycidae</taxon>
        <taxon>Rhizosoleniales</taxon>
        <taxon>Rhizosoleniaceae</taxon>
        <taxon>Proboscia</taxon>
    </lineage>
</organism>
<proteinExistence type="predicted"/>
<reference evidence="2" key="1">
    <citation type="submission" date="2021-01" db="EMBL/GenBank/DDBJ databases">
        <authorList>
            <person name="Corre E."/>
            <person name="Pelletier E."/>
            <person name="Niang G."/>
            <person name="Scheremetjew M."/>
            <person name="Finn R."/>
            <person name="Kale V."/>
            <person name="Holt S."/>
            <person name="Cochrane G."/>
            <person name="Meng A."/>
            <person name="Brown T."/>
            <person name="Cohen L."/>
        </authorList>
    </citation>
    <scope>NUCLEOTIDE SEQUENCE</scope>
    <source>
        <strain evidence="2">CCAP1064/1</strain>
    </source>
</reference>
<evidence type="ECO:0000256" key="1">
    <source>
        <dbReference type="SAM" id="Phobius"/>
    </source>
</evidence>
<keyword evidence="1" id="KW-1133">Transmembrane helix</keyword>
<sequence>MVISTLSNASRTLASRSSKAGSKRFFGSGGPTPKWEGLDKVLRDRFPEDYQVAGVFLSGYGILIGGYLLKSKFTKTPEAAPAPVAVVTEVASGDDILPATDSTNFEAFINNSDKFGKFLESEESVMKWVDGLSKA</sequence>
<keyword evidence="1" id="KW-0812">Transmembrane</keyword>
<dbReference type="EMBL" id="HBEL01026703">
    <property type="protein sequence ID" value="CAD8416180.1"/>
    <property type="molecule type" value="Transcribed_RNA"/>
</dbReference>
<protein>
    <submittedName>
        <fullName evidence="2">Uncharacterized protein</fullName>
    </submittedName>
</protein>